<comment type="caution">
    <text evidence="1">The sequence shown here is derived from an EMBL/GenBank/DDBJ whole genome shotgun (WGS) entry which is preliminary data.</text>
</comment>
<dbReference type="Proteomes" id="UP000321532">
    <property type="component" value="Unassembled WGS sequence"/>
</dbReference>
<reference evidence="1 2" key="1">
    <citation type="submission" date="2019-07" db="EMBL/GenBank/DDBJ databases">
        <title>Whole genome shotgun sequence of Adhaeribacter aerolatus NBRC 106133.</title>
        <authorList>
            <person name="Hosoyama A."/>
            <person name="Uohara A."/>
            <person name="Ohji S."/>
            <person name="Ichikawa N."/>
        </authorList>
    </citation>
    <scope>NUCLEOTIDE SEQUENCE [LARGE SCALE GENOMIC DNA]</scope>
    <source>
        <strain evidence="1 2">NBRC 106133</strain>
    </source>
</reference>
<protein>
    <submittedName>
        <fullName evidence="1">Uncharacterized protein</fullName>
    </submittedName>
</protein>
<gene>
    <name evidence="1" type="ORF">AAE02nite_32230</name>
</gene>
<name>A0A512B0S8_9BACT</name>
<organism evidence="1 2">
    <name type="scientific">Adhaeribacter aerolatus</name>
    <dbReference type="NCBI Taxonomy" id="670289"/>
    <lineage>
        <taxon>Bacteria</taxon>
        <taxon>Pseudomonadati</taxon>
        <taxon>Bacteroidota</taxon>
        <taxon>Cytophagia</taxon>
        <taxon>Cytophagales</taxon>
        <taxon>Hymenobacteraceae</taxon>
        <taxon>Adhaeribacter</taxon>
    </lineage>
</organism>
<accession>A0A512B0S8</accession>
<sequence>MFIIRQSNSTEQDILDEFNNLIKKQKRERLENGKLLLTIYGTFFKATFSLDITTKTMKMLTVETRKEAFLEMRSYARAMQLRMYEDFHNVYRDVRTEWKKSFIPGKQEFILKQFMDEPPFEIVVSFNNIFGYCTVIFGQRKLS</sequence>
<proteinExistence type="predicted"/>
<dbReference type="AlphaFoldDB" id="A0A512B0S8"/>
<keyword evidence="2" id="KW-1185">Reference proteome</keyword>
<dbReference type="EMBL" id="BJYS01000024">
    <property type="protein sequence ID" value="GEO05559.1"/>
    <property type="molecule type" value="Genomic_DNA"/>
</dbReference>
<evidence type="ECO:0000313" key="1">
    <source>
        <dbReference type="EMBL" id="GEO05559.1"/>
    </source>
</evidence>
<dbReference type="RefSeq" id="WP_146899794.1">
    <property type="nucleotide sequence ID" value="NZ_BJYS01000024.1"/>
</dbReference>
<evidence type="ECO:0000313" key="2">
    <source>
        <dbReference type="Proteomes" id="UP000321532"/>
    </source>
</evidence>